<evidence type="ECO:0008006" key="3">
    <source>
        <dbReference type="Google" id="ProtNLM"/>
    </source>
</evidence>
<comment type="caution">
    <text evidence="1">The sequence shown here is derived from an EMBL/GenBank/DDBJ whole genome shotgun (WGS) entry which is preliminary data.</text>
</comment>
<dbReference type="OrthoDB" id="4569917at2"/>
<evidence type="ECO:0000313" key="1">
    <source>
        <dbReference type="EMBL" id="RJK96156.1"/>
    </source>
</evidence>
<name>A0A3A3Z155_9ACTN</name>
<accession>A0A3A3Z155</accession>
<evidence type="ECO:0000313" key="2">
    <source>
        <dbReference type="Proteomes" id="UP000265614"/>
    </source>
</evidence>
<dbReference type="AlphaFoldDB" id="A0A3A3Z155"/>
<proteinExistence type="predicted"/>
<sequence>MRRTWRPAGDHPRGRTVRRGLAAGALGTAVLDLVTWSDVALRGRPTSEVPGRTVETLLDAVGVSLGSTGAERDARRGAAGAAGGWAAGLGVAVAASAARRAGLRLPAPVAAVVTGAAAMAAADVPAAALGVTDPRSWSATDWVADAVPHLAYGVAVTSALRSAEREDAAERGTTDRRAPGSGLVLRSLLLGVAAGGRSTLGVAAPLLLTPRRVGGRGHGPLGGALALLALAGELTADKLPGTPSRLMGPALAGRVGAGALGGVLLARREGAVAVLPALAGAAGALAGSYAGASWREAAARRVPDLQAALAEDAAALGLAALAAGPGRRGR</sequence>
<gene>
    <name evidence="1" type="ORF">D5H78_10835</name>
</gene>
<organism evidence="1 2">
    <name type="scientific">Vallicoccus soli</name>
    <dbReference type="NCBI Taxonomy" id="2339232"/>
    <lineage>
        <taxon>Bacteria</taxon>
        <taxon>Bacillati</taxon>
        <taxon>Actinomycetota</taxon>
        <taxon>Actinomycetes</taxon>
        <taxon>Motilibacterales</taxon>
        <taxon>Vallicoccaceae</taxon>
        <taxon>Vallicoccus</taxon>
    </lineage>
</organism>
<dbReference type="Proteomes" id="UP000265614">
    <property type="component" value="Unassembled WGS sequence"/>
</dbReference>
<reference evidence="1 2" key="1">
    <citation type="submission" date="2018-09" db="EMBL/GenBank/DDBJ databases">
        <title>YIM 75000 draft genome.</title>
        <authorList>
            <person name="Tang S."/>
            <person name="Feng Y."/>
        </authorList>
    </citation>
    <scope>NUCLEOTIDE SEQUENCE [LARGE SCALE GENOMIC DNA]</scope>
    <source>
        <strain evidence="1 2">YIM 75000</strain>
    </source>
</reference>
<dbReference type="EMBL" id="QZEZ01000004">
    <property type="protein sequence ID" value="RJK96156.1"/>
    <property type="molecule type" value="Genomic_DNA"/>
</dbReference>
<keyword evidence="2" id="KW-1185">Reference proteome</keyword>
<protein>
    <recommendedName>
        <fullName evidence="3">DUF4126 domain-containing protein</fullName>
    </recommendedName>
</protein>